<dbReference type="RefSeq" id="WP_377712554.1">
    <property type="nucleotide sequence ID" value="NZ_JBHTJM010000002.1"/>
</dbReference>
<evidence type="ECO:0000313" key="2">
    <source>
        <dbReference type="EMBL" id="MFD0962659.1"/>
    </source>
</evidence>
<keyword evidence="1" id="KW-0732">Signal</keyword>
<accession>A0ABW3HYZ5</accession>
<evidence type="ECO:0000256" key="1">
    <source>
        <dbReference type="SAM" id="SignalP"/>
    </source>
</evidence>
<dbReference type="EMBL" id="JBHTJM010000002">
    <property type="protein sequence ID" value="MFD0962659.1"/>
    <property type="molecule type" value="Genomic_DNA"/>
</dbReference>
<keyword evidence="3" id="KW-1185">Reference proteome</keyword>
<reference evidence="3" key="1">
    <citation type="journal article" date="2019" name="Int. J. Syst. Evol. Microbiol.">
        <title>The Global Catalogue of Microorganisms (GCM) 10K type strain sequencing project: providing services to taxonomists for standard genome sequencing and annotation.</title>
        <authorList>
            <consortium name="The Broad Institute Genomics Platform"/>
            <consortium name="The Broad Institute Genome Sequencing Center for Infectious Disease"/>
            <person name="Wu L."/>
            <person name="Ma J."/>
        </authorList>
    </citation>
    <scope>NUCLEOTIDE SEQUENCE [LARGE SCALE GENOMIC DNA]</scope>
    <source>
        <strain evidence="3">CCUG 62114</strain>
    </source>
</reference>
<organism evidence="2 3">
    <name type="scientific">Pseudofulvibacter geojedonensis</name>
    <dbReference type="NCBI Taxonomy" id="1123758"/>
    <lineage>
        <taxon>Bacteria</taxon>
        <taxon>Pseudomonadati</taxon>
        <taxon>Bacteroidota</taxon>
        <taxon>Flavobacteriia</taxon>
        <taxon>Flavobacteriales</taxon>
        <taxon>Flavobacteriaceae</taxon>
        <taxon>Pseudofulvibacter</taxon>
    </lineage>
</organism>
<proteinExistence type="predicted"/>
<evidence type="ECO:0000313" key="3">
    <source>
        <dbReference type="Proteomes" id="UP001596997"/>
    </source>
</evidence>
<dbReference type="Proteomes" id="UP001596997">
    <property type="component" value="Unassembled WGS sequence"/>
</dbReference>
<sequence length="188" mass="21797">MKILSLILLLFVVSHVTLSQSKEEAIVSLLQTVVNKVNRKDKVYVIDEYSFELNKYLVNVNNDKKVYKKSYDSIVKYFGENSLNGIKVNNKAKKINFELESVEYLTKNEVFGIFEKHGVAGWNTYYKKFGRYSFVYFSEPIFNKNKSIALIQVLIATGNRAAISRYDIYKFNGKEWIRVSKLTAGWVS</sequence>
<feature type="signal peptide" evidence="1">
    <location>
        <begin position="1"/>
        <end position="21"/>
    </location>
</feature>
<comment type="caution">
    <text evidence="2">The sequence shown here is derived from an EMBL/GenBank/DDBJ whole genome shotgun (WGS) entry which is preliminary data.</text>
</comment>
<feature type="chain" id="PRO_5046951243" evidence="1">
    <location>
        <begin position="22"/>
        <end position="188"/>
    </location>
</feature>
<name>A0ABW3HYZ5_9FLAO</name>
<gene>
    <name evidence="2" type="ORF">ACFQ1O_01420</name>
</gene>
<protein>
    <submittedName>
        <fullName evidence="2">Uncharacterized protein</fullName>
    </submittedName>
</protein>